<feature type="domain" description="SWIM-type" evidence="3">
    <location>
        <begin position="64"/>
        <end position="97"/>
    </location>
</feature>
<evidence type="ECO:0000313" key="5">
    <source>
        <dbReference type="Proteomes" id="UP000650628"/>
    </source>
</evidence>
<organism evidence="4 5">
    <name type="scientific">Planotetraspora mira</name>
    <dbReference type="NCBI Taxonomy" id="58121"/>
    <lineage>
        <taxon>Bacteria</taxon>
        <taxon>Bacillati</taxon>
        <taxon>Actinomycetota</taxon>
        <taxon>Actinomycetes</taxon>
        <taxon>Streptosporangiales</taxon>
        <taxon>Streptosporangiaceae</taxon>
        <taxon>Planotetraspora</taxon>
    </lineage>
</organism>
<feature type="region of interest" description="Disordered" evidence="2">
    <location>
        <begin position="117"/>
        <end position="147"/>
    </location>
</feature>
<evidence type="ECO:0000259" key="3">
    <source>
        <dbReference type="PROSITE" id="PS50966"/>
    </source>
</evidence>
<evidence type="ECO:0000313" key="4">
    <source>
        <dbReference type="EMBL" id="GII27268.1"/>
    </source>
</evidence>
<dbReference type="PROSITE" id="PS50966">
    <property type="entry name" value="ZF_SWIM"/>
    <property type="match status" value="1"/>
</dbReference>
<dbReference type="GO" id="GO:0008270">
    <property type="term" value="F:zinc ion binding"/>
    <property type="evidence" value="ECO:0007669"/>
    <property type="project" value="UniProtKB-KW"/>
</dbReference>
<sequence length="439" mass="46766">MSAGVASVRRVIERWSRDQVLSLAPDAASQKAAAGVSAPGKWSGSGALPDVVWGECKGSGATPYRACVDLSEPAYKCSCPSRKFPCKHALGLLLLWASDGVPDGGAPAGWVTEWLEQRRSRAEQQDRREREPAKGSRPSSGSAQRESRVAAGLSELERWLTDQIAHGIAGARQTGLADWDELGRRLVDAQAPGVAGAVSRLSRVLREEDWPGLLLEEYALIHLLAVAHRRAAGLPAGLAETVRSRVGFPIIREDVLASPWIRDDWDVVGARDEEQDRLVARRVWLQGRATGRAALVLSFAPIGQALDASLVTGTTIDAALAYYPGASPVRALVAERYGPATAGPPAGTKLSRVPGRIAEVLAGDPWADSWPVVLGDVIPSTESLVDESGNGLPLHPAGGVPWRLLAVSGGRPVTVAAEWTPRGLRPLTVWDEEGQVVRL</sequence>
<keyword evidence="1" id="KW-0479">Metal-binding</keyword>
<keyword evidence="1" id="KW-0862">Zinc</keyword>
<feature type="compositionally biased region" description="Basic and acidic residues" evidence="2">
    <location>
        <begin position="117"/>
        <end position="134"/>
    </location>
</feature>
<dbReference type="AlphaFoldDB" id="A0A8J3TIX8"/>
<comment type="caution">
    <text evidence="4">The sequence shown here is derived from an EMBL/GenBank/DDBJ whole genome shotgun (WGS) entry which is preliminary data.</text>
</comment>
<reference evidence="4 5" key="1">
    <citation type="submission" date="2021-01" db="EMBL/GenBank/DDBJ databases">
        <title>Whole genome shotgun sequence of Planotetraspora mira NBRC 15435.</title>
        <authorList>
            <person name="Komaki H."/>
            <person name="Tamura T."/>
        </authorList>
    </citation>
    <scope>NUCLEOTIDE SEQUENCE [LARGE SCALE GENOMIC DNA]</scope>
    <source>
        <strain evidence="4 5">NBRC 15435</strain>
    </source>
</reference>
<evidence type="ECO:0000256" key="2">
    <source>
        <dbReference type="SAM" id="MobiDB-lite"/>
    </source>
</evidence>
<dbReference type="Pfam" id="PF04434">
    <property type="entry name" value="SWIM"/>
    <property type="match status" value="1"/>
</dbReference>
<proteinExistence type="predicted"/>
<keyword evidence="1" id="KW-0863">Zinc-finger</keyword>
<name>A0A8J3TIX8_9ACTN</name>
<dbReference type="EMBL" id="BOOO01000003">
    <property type="protein sequence ID" value="GII27268.1"/>
    <property type="molecule type" value="Genomic_DNA"/>
</dbReference>
<evidence type="ECO:0000256" key="1">
    <source>
        <dbReference type="PROSITE-ProRule" id="PRU00325"/>
    </source>
</evidence>
<dbReference type="Proteomes" id="UP000650628">
    <property type="component" value="Unassembled WGS sequence"/>
</dbReference>
<accession>A0A8J3TIX8</accession>
<keyword evidence="5" id="KW-1185">Reference proteome</keyword>
<gene>
    <name evidence="4" type="ORF">Pmi06nite_07100</name>
</gene>
<protein>
    <recommendedName>
        <fullName evidence="3">SWIM-type domain-containing protein</fullName>
    </recommendedName>
</protein>
<dbReference type="InterPro" id="IPR007527">
    <property type="entry name" value="Znf_SWIM"/>
</dbReference>